<dbReference type="Proteomes" id="UP000582837">
    <property type="component" value="Unassembled WGS sequence"/>
</dbReference>
<gene>
    <name evidence="2" type="ORF">HNQ61_000367</name>
</gene>
<evidence type="ECO:0000313" key="2">
    <source>
        <dbReference type="EMBL" id="MBB6068756.1"/>
    </source>
</evidence>
<dbReference type="RefSeq" id="WP_170031118.1">
    <property type="nucleotide sequence ID" value="NZ_JABDTL010000001.1"/>
</dbReference>
<reference evidence="2 3" key="1">
    <citation type="submission" date="2020-08" db="EMBL/GenBank/DDBJ databases">
        <title>Genomic Encyclopedia of Type Strains, Phase IV (KMG-IV): sequencing the most valuable type-strain genomes for metagenomic binning, comparative biology and taxonomic classification.</title>
        <authorList>
            <person name="Goeker M."/>
        </authorList>
    </citation>
    <scope>NUCLEOTIDE SEQUENCE [LARGE SCALE GENOMIC DNA]</scope>
    <source>
        <strain evidence="2 3">DSM 29007</strain>
    </source>
</reference>
<dbReference type="CDD" id="cd00093">
    <property type="entry name" value="HTH_XRE"/>
    <property type="match status" value="1"/>
</dbReference>
<dbReference type="AlphaFoldDB" id="A0A841GWM9"/>
<dbReference type="GO" id="GO:0003677">
    <property type="term" value="F:DNA binding"/>
    <property type="evidence" value="ECO:0007669"/>
    <property type="project" value="InterPro"/>
</dbReference>
<keyword evidence="3" id="KW-1185">Reference proteome</keyword>
<accession>A0A841GWM9</accession>
<dbReference type="PROSITE" id="PS50943">
    <property type="entry name" value="HTH_CROC1"/>
    <property type="match status" value="1"/>
</dbReference>
<dbReference type="Gene3D" id="1.10.260.40">
    <property type="entry name" value="lambda repressor-like DNA-binding domains"/>
    <property type="match status" value="1"/>
</dbReference>
<dbReference type="SUPFAM" id="SSF47413">
    <property type="entry name" value="lambda repressor-like DNA-binding domains"/>
    <property type="match status" value="1"/>
</dbReference>
<sequence length="644" mass="72916">MTAPIKKVGSAVAEYRAAKGWSQEQLAIQLPGISRTVLSHLELGTELPPPDRVEQIARKLGMPRRLWAIAARPGYLEAMEFQDILSELLGKSVSLESLDDISQELAVEAIAELLHTGMSVDQAHDHFNAVLTFYGEKSTTAQFYERFLGRHAFASVDTFRTKVVEFQKIALRIYGSFRQAFKRLAYTTDIDYELAVLNPIDEAEFTRRTRFQSIQEIPVERLGDLGYISVERVQRESRERQELSDKLIEIAAGMRAEPSSWFSKIPAKRIARTQTLLRKFDSTIDLEPGLFGVTDADVLEQEARRIAPEDADLARIGATNEIGLRNLVTYLTEPYMDVYIATSMRERADFVSVNSFVQRLFAAPEVAHLNLRYFNPTQSSIADRVAKGLVEALMLRRARLTVYMAQKGDTFGKDSEASVALGQGKPVIVYVPRLFDSSAGVDSASLMLLDERALAAKRNELGVDEEEGSDRYAQVTELLRASLKRVAQTDLVRIIEAHWADFDLYGELNELPDVFREDARRYLDRLTRGEAPSIPSDEVLHGLMEILIRIALFFERRARTFREIHPLALQVILSTGVLNGILVVRSPEMCARVMQNLITNTIETDVLIDDQNYMLVERITRSTLRVISKNKLLNNAFWTQYFVE</sequence>
<dbReference type="EMBL" id="JACHIA010000001">
    <property type="protein sequence ID" value="MBB6068756.1"/>
    <property type="molecule type" value="Genomic_DNA"/>
</dbReference>
<proteinExistence type="predicted"/>
<dbReference type="SMART" id="SM00530">
    <property type="entry name" value="HTH_XRE"/>
    <property type="match status" value="1"/>
</dbReference>
<organism evidence="2 3">
    <name type="scientific">Longimicrobium terrae</name>
    <dbReference type="NCBI Taxonomy" id="1639882"/>
    <lineage>
        <taxon>Bacteria</taxon>
        <taxon>Pseudomonadati</taxon>
        <taxon>Gemmatimonadota</taxon>
        <taxon>Longimicrobiia</taxon>
        <taxon>Longimicrobiales</taxon>
        <taxon>Longimicrobiaceae</taxon>
        <taxon>Longimicrobium</taxon>
    </lineage>
</organism>
<evidence type="ECO:0000259" key="1">
    <source>
        <dbReference type="PROSITE" id="PS50943"/>
    </source>
</evidence>
<name>A0A841GWM9_9BACT</name>
<comment type="caution">
    <text evidence="2">The sequence shown here is derived from an EMBL/GenBank/DDBJ whole genome shotgun (WGS) entry which is preliminary data.</text>
</comment>
<dbReference type="InterPro" id="IPR001387">
    <property type="entry name" value="Cro/C1-type_HTH"/>
</dbReference>
<protein>
    <submittedName>
        <fullName evidence="2">Transcriptional regulator with XRE-family HTH domain</fullName>
    </submittedName>
</protein>
<dbReference type="InterPro" id="IPR010982">
    <property type="entry name" value="Lambda_DNA-bd_dom_sf"/>
</dbReference>
<evidence type="ECO:0000313" key="3">
    <source>
        <dbReference type="Proteomes" id="UP000582837"/>
    </source>
</evidence>
<dbReference type="Pfam" id="PF13560">
    <property type="entry name" value="HTH_31"/>
    <property type="match status" value="1"/>
</dbReference>
<feature type="domain" description="HTH cro/C1-type" evidence="1">
    <location>
        <begin position="12"/>
        <end position="67"/>
    </location>
</feature>